<dbReference type="Pfam" id="PF00289">
    <property type="entry name" value="Biotin_carb_N"/>
    <property type="match status" value="1"/>
</dbReference>
<dbReference type="InterPro" id="IPR011054">
    <property type="entry name" value="Rudment_hybrid_motif"/>
</dbReference>
<comment type="catalytic activity">
    <reaction evidence="6">
        <text>N(6)-biotinyl-L-lysyl-[protein] + hydrogencarbonate + ATP = N(6)-carboxybiotinyl-L-lysyl-[protein] + ADP + phosphate + H(+)</text>
        <dbReference type="Rhea" id="RHEA:13501"/>
        <dbReference type="Rhea" id="RHEA-COMP:10505"/>
        <dbReference type="Rhea" id="RHEA-COMP:10506"/>
        <dbReference type="ChEBI" id="CHEBI:15378"/>
        <dbReference type="ChEBI" id="CHEBI:17544"/>
        <dbReference type="ChEBI" id="CHEBI:30616"/>
        <dbReference type="ChEBI" id="CHEBI:43474"/>
        <dbReference type="ChEBI" id="CHEBI:83144"/>
        <dbReference type="ChEBI" id="CHEBI:83145"/>
        <dbReference type="ChEBI" id="CHEBI:456216"/>
        <dbReference type="EC" id="6.3.4.14"/>
    </reaction>
</comment>
<dbReference type="InterPro" id="IPR011761">
    <property type="entry name" value="ATP-grasp"/>
</dbReference>
<dbReference type="Proteomes" id="UP001597419">
    <property type="component" value="Unassembled WGS sequence"/>
</dbReference>
<proteinExistence type="predicted"/>
<evidence type="ECO:0000256" key="3">
    <source>
        <dbReference type="ARBA" id="ARBA00022598"/>
    </source>
</evidence>
<sequence>MSTGRRRLSTVLIANRGEIALRVARACRASGIRVVAACSSADRDSAVTRVADRTIHIGPPKARKSYLNAPALIQAALMAGADGIHPGYGFLSEDADFADACAAAGLVFVGPPAAVMRRLGDKSTARAAMAAAGLPLLPGAVEPVPTAHEAALLATEVGYPVIIKSVAGGGGRGMRVVHHPGELADAFAETTATARALFGDGRVYVERYLANARHVEVQVLCDGHGHGVHLGVRDCSVQRRRQKLIEESPAPALPDTLIDRLTGAAVRGALATGYVGAGTFEFLVDPAGRFSFMEVNCRIQVEHPVTEMVTGIDLVSEQLRVAAGEPLGYGQEDVRFTGVAVECRVNAEDPDRDFAPAAGVLTEFVPPGGPFVRVDTHAYTGYRVPAAYDSLLAKVIVWAPGRDTALARMRHALTEFRIGGPGVHTTARYLSAVLADPRFAEARHDTHLLDDFALTTTTNDGTE</sequence>
<dbReference type="InterPro" id="IPR005482">
    <property type="entry name" value="Biotin_COase_C"/>
</dbReference>
<dbReference type="SUPFAM" id="SSF56059">
    <property type="entry name" value="Glutathione synthetase ATP-binding domain-like"/>
    <property type="match status" value="1"/>
</dbReference>
<feature type="domain" description="Biotin carboxylation" evidence="9">
    <location>
        <begin position="7"/>
        <end position="454"/>
    </location>
</feature>
<gene>
    <name evidence="10" type="ORF">ACFSYJ_33565</name>
</gene>
<dbReference type="InterPro" id="IPR016185">
    <property type="entry name" value="PreATP-grasp_dom_sf"/>
</dbReference>
<keyword evidence="3" id="KW-0436">Ligase</keyword>
<evidence type="ECO:0000256" key="1">
    <source>
        <dbReference type="ARBA" id="ARBA00003761"/>
    </source>
</evidence>
<evidence type="ECO:0000256" key="2">
    <source>
        <dbReference type="ARBA" id="ARBA00013263"/>
    </source>
</evidence>
<dbReference type="RefSeq" id="WP_345400618.1">
    <property type="nucleotide sequence ID" value="NZ_BAABHG010000011.1"/>
</dbReference>
<dbReference type="PANTHER" id="PTHR48095:SF2">
    <property type="entry name" value="BIOTIN CARBOXYLASE, CHLOROPLASTIC"/>
    <property type="match status" value="1"/>
</dbReference>
<dbReference type="InterPro" id="IPR051602">
    <property type="entry name" value="ACC_Biotin_Carboxylase"/>
</dbReference>
<evidence type="ECO:0000259" key="9">
    <source>
        <dbReference type="PROSITE" id="PS50979"/>
    </source>
</evidence>
<feature type="domain" description="ATP-grasp" evidence="8">
    <location>
        <begin position="126"/>
        <end position="323"/>
    </location>
</feature>
<comment type="function">
    <text evidence="1">This protein is a component of the acetyl coenzyme A carboxylase complex; first, biotin carboxylase catalyzes the carboxylation of the carrier protein and then the transcarboxylase transfers the carboxyl group to form malonyl-CoA.</text>
</comment>
<dbReference type="SUPFAM" id="SSF52440">
    <property type="entry name" value="PreATP-grasp domain"/>
    <property type="match status" value="1"/>
</dbReference>
<evidence type="ECO:0000256" key="6">
    <source>
        <dbReference type="ARBA" id="ARBA00048600"/>
    </source>
</evidence>
<dbReference type="InterPro" id="IPR005481">
    <property type="entry name" value="BC-like_N"/>
</dbReference>
<reference evidence="11" key="1">
    <citation type="journal article" date="2019" name="Int. J. Syst. Evol. Microbiol.">
        <title>The Global Catalogue of Microorganisms (GCM) 10K type strain sequencing project: providing services to taxonomists for standard genome sequencing and annotation.</title>
        <authorList>
            <consortium name="The Broad Institute Genomics Platform"/>
            <consortium name="The Broad Institute Genome Sequencing Center for Infectious Disease"/>
            <person name="Wu L."/>
            <person name="Ma J."/>
        </authorList>
    </citation>
    <scope>NUCLEOTIDE SEQUENCE [LARGE SCALE GENOMIC DNA]</scope>
    <source>
        <strain evidence="11">CGMCC 4.7643</strain>
    </source>
</reference>
<dbReference type="PANTHER" id="PTHR48095">
    <property type="entry name" value="PYRUVATE CARBOXYLASE SUBUNIT A"/>
    <property type="match status" value="1"/>
</dbReference>
<accession>A0ABW5GRZ6</accession>
<organism evidence="10 11">
    <name type="scientific">Amycolatopsis samaneae</name>
    <dbReference type="NCBI Taxonomy" id="664691"/>
    <lineage>
        <taxon>Bacteria</taxon>
        <taxon>Bacillati</taxon>
        <taxon>Actinomycetota</taxon>
        <taxon>Actinomycetes</taxon>
        <taxon>Pseudonocardiales</taxon>
        <taxon>Pseudonocardiaceae</taxon>
        <taxon>Amycolatopsis</taxon>
    </lineage>
</organism>
<dbReference type="EC" id="6.3.4.14" evidence="2"/>
<keyword evidence="5 7" id="KW-0067">ATP-binding</keyword>
<dbReference type="SUPFAM" id="SSF51246">
    <property type="entry name" value="Rudiment single hybrid motif"/>
    <property type="match status" value="1"/>
</dbReference>
<comment type="caution">
    <text evidence="10">The sequence shown here is derived from an EMBL/GenBank/DDBJ whole genome shotgun (WGS) entry which is preliminary data.</text>
</comment>
<name>A0ABW5GRZ6_9PSEU</name>
<dbReference type="EMBL" id="JBHUKU010000021">
    <property type="protein sequence ID" value="MFD2463584.1"/>
    <property type="molecule type" value="Genomic_DNA"/>
</dbReference>
<dbReference type="Pfam" id="PF02785">
    <property type="entry name" value="Biotin_carb_C"/>
    <property type="match status" value="1"/>
</dbReference>
<dbReference type="Pfam" id="PF02786">
    <property type="entry name" value="CPSase_L_D2"/>
    <property type="match status" value="1"/>
</dbReference>
<keyword evidence="11" id="KW-1185">Reference proteome</keyword>
<evidence type="ECO:0000313" key="11">
    <source>
        <dbReference type="Proteomes" id="UP001597419"/>
    </source>
</evidence>
<dbReference type="PROSITE" id="PS50979">
    <property type="entry name" value="BC"/>
    <property type="match status" value="1"/>
</dbReference>
<dbReference type="Gene3D" id="3.30.470.20">
    <property type="entry name" value="ATP-grasp fold, B domain"/>
    <property type="match status" value="1"/>
</dbReference>
<keyword evidence="4 7" id="KW-0547">Nucleotide-binding</keyword>
<evidence type="ECO:0000256" key="7">
    <source>
        <dbReference type="PROSITE-ProRule" id="PRU00409"/>
    </source>
</evidence>
<dbReference type="SMART" id="SM00878">
    <property type="entry name" value="Biotin_carb_C"/>
    <property type="match status" value="1"/>
</dbReference>
<evidence type="ECO:0000259" key="8">
    <source>
        <dbReference type="PROSITE" id="PS50975"/>
    </source>
</evidence>
<evidence type="ECO:0000256" key="4">
    <source>
        <dbReference type="ARBA" id="ARBA00022741"/>
    </source>
</evidence>
<dbReference type="InterPro" id="IPR011764">
    <property type="entry name" value="Biotin_carboxylation_dom"/>
</dbReference>
<dbReference type="InterPro" id="IPR005479">
    <property type="entry name" value="CPAse_ATP-bd"/>
</dbReference>
<dbReference type="PROSITE" id="PS50975">
    <property type="entry name" value="ATP_GRASP"/>
    <property type="match status" value="1"/>
</dbReference>
<evidence type="ECO:0000256" key="5">
    <source>
        <dbReference type="ARBA" id="ARBA00022840"/>
    </source>
</evidence>
<protein>
    <recommendedName>
        <fullName evidence="2">biotin carboxylase</fullName>
        <ecNumber evidence="2">6.3.4.14</ecNumber>
    </recommendedName>
</protein>
<evidence type="ECO:0000313" key="10">
    <source>
        <dbReference type="EMBL" id="MFD2463584.1"/>
    </source>
</evidence>